<dbReference type="KEGG" id="vg:37627526"/>
<reference evidence="1 2" key="1">
    <citation type="journal article" date="2015" name="PLoS Pathog.">
        <title>Evolution of genome size and complexity in the rhabdoviridae.</title>
        <authorList>
            <person name="Walker P.J."/>
            <person name="Firth C."/>
            <person name="Widen S.G."/>
            <person name="Blasdell K.R."/>
            <person name="Guzman H."/>
            <person name="Wood T.G."/>
            <person name="Paradkar P.N."/>
            <person name="Holmes E.C."/>
            <person name="Tesh R.B."/>
            <person name="Vasilakis N."/>
        </authorList>
    </citation>
    <scope>NUCLEOTIDE SEQUENCE [LARGE SCALE GENOMIC DNA]</scope>
    <source>
        <strain evidence="1">Mn936-77</strain>
    </source>
</reference>
<sequence>MNISAGVSLSFNLPKELYKKEVLDRLEWNLVLWFKDTYHVSVEIASIIITLLFARLYPQYTEDNMVHLVSEIHDIISFDHRSRREQYPGTALIGEKAMFKLDFYWCTINMGGFVTYPSPISGKKIWELWYGDHRRHIKPALRREIEDASEKYNYVYLIEYW</sequence>
<name>A0A0D3R1X8_9RHAB</name>
<dbReference type="OrthoDB" id="16147at10239"/>
<dbReference type="GeneID" id="37627526"/>
<dbReference type="RefSeq" id="YP_009362124.1">
    <property type="nucleotide sequence ID" value="NC_034531.1"/>
</dbReference>
<accession>A0A0D3R1X8</accession>
<evidence type="ECO:0000313" key="2">
    <source>
        <dbReference type="Proteomes" id="UP000133552"/>
    </source>
</evidence>
<organism evidence="1 2">
    <name type="scientific">Manitoba virus</name>
    <dbReference type="NCBI Taxonomy" id="1272949"/>
    <lineage>
        <taxon>Viruses</taxon>
        <taxon>Riboviria</taxon>
        <taxon>Orthornavirae</taxon>
        <taxon>Negarnaviricota</taxon>
        <taxon>Haploviricotina</taxon>
        <taxon>Monjiviricetes</taxon>
        <taxon>Mononegavirales</taxon>
        <taxon>Rhabdoviridae</taxon>
        <taxon>Alpharhabdovirinae</taxon>
        <taxon>Hapavirus</taxon>
        <taxon>Hapavirus manitoba</taxon>
    </lineage>
</organism>
<keyword evidence="2" id="KW-1185">Reference proteome</keyword>
<proteinExistence type="predicted"/>
<protein>
    <submittedName>
        <fullName evidence="1">Uncharacterized protein</fullName>
    </submittedName>
</protein>
<evidence type="ECO:0000313" key="1">
    <source>
        <dbReference type="EMBL" id="AJR28470.1"/>
    </source>
</evidence>
<dbReference type="EMBL" id="KM205008">
    <property type="protein sequence ID" value="AJR28470.1"/>
    <property type="molecule type" value="Viral_cRNA"/>
</dbReference>
<dbReference type="Proteomes" id="UP000133552">
    <property type="component" value="Segment"/>
</dbReference>